<dbReference type="SUPFAM" id="SSF49899">
    <property type="entry name" value="Concanavalin A-like lectins/glucanases"/>
    <property type="match status" value="2"/>
</dbReference>
<dbReference type="AlphaFoldDB" id="A0A1G5RRR3"/>
<dbReference type="EMBL" id="FMWK01000002">
    <property type="protein sequence ID" value="SCZ76783.1"/>
    <property type="molecule type" value="Genomic_DNA"/>
</dbReference>
<feature type="compositionally biased region" description="Acidic residues" evidence="3">
    <location>
        <begin position="803"/>
        <end position="852"/>
    </location>
</feature>
<protein>
    <submittedName>
        <fullName evidence="7">Concanavalin A-like lectin/glucanases superfamily protein</fullName>
    </submittedName>
</protein>
<reference evidence="7 8" key="1">
    <citation type="submission" date="2016-10" db="EMBL/GenBank/DDBJ databases">
        <authorList>
            <person name="de Groot N.N."/>
        </authorList>
    </citation>
    <scope>NUCLEOTIDE SEQUENCE [LARGE SCALE GENOMIC DNA]</scope>
    <source>
        <strain evidence="7 8">DSM 10317</strain>
    </source>
</reference>
<evidence type="ECO:0000256" key="2">
    <source>
        <dbReference type="ARBA" id="ARBA00023157"/>
    </source>
</evidence>
<dbReference type="InterPro" id="IPR013320">
    <property type="entry name" value="ConA-like_dom_sf"/>
</dbReference>
<keyword evidence="2" id="KW-1015">Disulfide bond</keyword>
<keyword evidence="4" id="KW-0812">Transmembrane</keyword>
<sequence length="894" mass="95584">MRKNKKYYGLLAGVMALALATPFVGYNIAKADKLYDDVVAWYDFDGGALKNVKGGSQAVAIVKGLGNYDGEVKYDANRDETKDGNSLKLDGGYGLKLNQQNLGENFSVSLWVKPETKLVENQSVLFLGYHSPEMWYAVSGDRNNSQMKFWYDYKPNFSWVTKTFATYAPSEWHHIVITGDGNIIKSYYDGERISEGNENFVPFMAGEEQDIYIGANNWDKCFEGLVDDVMVYDRTLSEVDIERLFTGKSLKEVEEETGVVDYDNYLVGSYDFENGIGDAKAIVKGLGAYDGELKFVNGANGKALATDGYGLNLGNKVNGTDFTISYLVKPNKSQANNQVMMLMGYHAPEHWTAISGDGGDQTYKLWGRTEGSAVTVGNAAAMNWTTIGNPTIANNSWSLVTLVGTDGRLDMYVNGEKAAGGAYNNPLCGENESILFGANYWDPCFDGSFDEIRIYNRAMDAATIKAEAEKFLDNRLQTSLDAACDFEAIKGQNTDREHIRYNLELPTSVLGTSINWTSSKPEVISEKGVVTITDESSEVKLTATAELDRKKAIVEIELSVDALDKSELTALIERAKAFDLTFMSAESAGRLQEVIAEAEAAATFDEIDSATVRLTKAIETLELADEYVDPFDVIPEAEVTVSIEAGSNKDLFVLPETILNKVTVEYTSEDAAVAAYEDGKIVANKVGKTIVTATVKAVSDGFEMQYATAVDVTDKTPAPAPAPSSGSAPAPAPSSGSGSTGGSTASSGSSSSGSSASTGGQTTPATGTETATTITDPQAPAAGPQQPAGSQTQPGHATKPEASEGEALETSETDIESDSSLEEKADEETEVEADVEESVEQPAEETVVDEPVPEAGETAGLSAGAIAGIIAAVVAVLALLGFVLTKLGLLTIFK</sequence>
<evidence type="ECO:0000256" key="3">
    <source>
        <dbReference type="SAM" id="MobiDB-lite"/>
    </source>
</evidence>
<dbReference type="SMART" id="SM00560">
    <property type="entry name" value="LamGL"/>
    <property type="match status" value="1"/>
</dbReference>
<evidence type="ECO:0000313" key="7">
    <source>
        <dbReference type="EMBL" id="SCZ76783.1"/>
    </source>
</evidence>
<dbReference type="InterPro" id="IPR006558">
    <property type="entry name" value="LamG-like"/>
</dbReference>
<keyword evidence="1 5" id="KW-0732">Signal</keyword>
<keyword evidence="4" id="KW-1133">Transmembrane helix</keyword>
<dbReference type="PANTHER" id="PTHR42535">
    <property type="entry name" value="OOKINETE PROTEIN, PUTATIVE-RELATED"/>
    <property type="match status" value="1"/>
</dbReference>
<name>A0A1G5RRR3_PSEXY</name>
<feature type="domain" description="LamG-like jellyroll fold" evidence="6">
    <location>
        <begin position="104"/>
        <end position="239"/>
    </location>
</feature>
<evidence type="ECO:0000256" key="5">
    <source>
        <dbReference type="SAM" id="SignalP"/>
    </source>
</evidence>
<dbReference type="Proteomes" id="UP000199428">
    <property type="component" value="Unassembled WGS sequence"/>
</dbReference>
<feature type="region of interest" description="Disordered" evidence="3">
    <location>
        <begin position="715"/>
        <end position="855"/>
    </location>
</feature>
<dbReference type="Gene3D" id="2.60.120.200">
    <property type="match status" value="2"/>
</dbReference>
<evidence type="ECO:0000313" key="8">
    <source>
        <dbReference type="Proteomes" id="UP000199428"/>
    </source>
</evidence>
<evidence type="ECO:0000256" key="1">
    <source>
        <dbReference type="ARBA" id="ARBA00022729"/>
    </source>
</evidence>
<keyword evidence="4" id="KW-0472">Membrane</keyword>
<feature type="chain" id="PRO_5039365176" evidence="5">
    <location>
        <begin position="26"/>
        <end position="894"/>
    </location>
</feature>
<dbReference type="GO" id="GO:0030246">
    <property type="term" value="F:carbohydrate binding"/>
    <property type="evidence" value="ECO:0007669"/>
    <property type="project" value="UniProtKB-KW"/>
</dbReference>
<dbReference type="PANTHER" id="PTHR42535:SF2">
    <property type="entry name" value="CHROMOSOME UNDETERMINED SCAFFOLD_146, WHOLE GENOME SHOTGUN SEQUENCE"/>
    <property type="match status" value="1"/>
</dbReference>
<evidence type="ECO:0000256" key="4">
    <source>
        <dbReference type="SAM" id="Phobius"/>
    </source>
</evidence>
<evidence type="ECO:0000259" key="6">
    <source>
        <dbReference type="SMART" id="SM00560"/>
    </source>
</evidence>
<organism evidence="7 8">
    <name type="scientific">Pseudobutyrivibrio xylanivorans</name>
    <dbReference type="NCBI Taxonomy" id="185007"/>
    <lineage>
        <taxon>Bacteria</taxon>
        <taxon>Bacillati</taxon>
        <taxon>Bacillota</taxon>
        <taxon>Clostridia</taxon>
        <taxon>Lachnospirales</taxon>
        <taxon>Lachnospiraceae</taxon>
        <taxon>Pseudobutyrivibrio</taxon>
    </lineage>
</organism>
<dbReference type="RefSeq" id="WP_176757579.1">
    <property type="nucleotide sequence ID" value="NZ_FMWK01000002.1"/>
</dbReference>
<feature type="signal peptide" evidence="5">
    <location>
        <begin position="1"/>
        <end position="25"/>
    </location>
</feature>
<gene>
    <name evidence="7" type="ORF">SAMN02910350_00446</name>
</gene>
<feature type="transmembrane region" description="Helical" evidence="4">
    <location>
        <begin position="861"/>
        <end position="884"/>
    </location>
</feature>
<feature type="compositionally biased region" description="Low complexity" evidence="3">
    <location>
        <begin position="723"/>
        <end position="795"/>
    </location>
</feature>
<keyword evidence="7" id="KW-0430">Lectin</keyword>
<proteinExistence type="predicted"/>
<dbReference type="InterPro" id="IPR046780">
    <property type="entry name" value="aBig_2"/>
</dbReference>
<dbReference type="Pfam" id="PF20578">
    <property type="entry name" value="aBig_2"/>
    <property type="match status" value="1"/>
</dbReference>
<accession>A0A1G5RRR3</accession>
<dbReference type="Pfam" id="PF13385">
    <property type="entry name" value="Laminin_G_3"/>
    <property type="match status" value="2"/>
</dbReference>